<accession>A0A3B1BL35</accession>
<sequence length="620" mass="68559">MTNLLSDAKTKSRIRILPDAVANQIAAGEVVERPASVIKELIENSIDASAESIHIAFRNGGKSYIEVSDDGRGMTKEDAMMAFEPHATSKIEDAEDIKSIKTLGFRGEALPSIASVSRIILTTSLLGASSGVEVSIEGGKLKNVRDAAPLPGLRIQLRDLFFNTPARRKFLRSQSVEAGKSHEAVLRQALAYPHVAFRLRRDGKEVINAPALTGEGAHQARIGALFGRSVIKELSQVDYRLENMRIQGYVSRPQINRSGRDMQYVYINGRFVRDKLLNFALMEGFRSLVPQGRYPLAFLFITIAPELVDVNVHPTKIEVRFRDTRGVTALVIGGIQKALGIMKEKRDGDFASASVALRPGHYEPSALSRPSFSTPVAPFAPPTGPTPGAMPAENGEGVYDQAELRGRDSLTGETSYEQTNLKHFDASISESFRPVGQIFSSFILLEDGDRLLLLDQHTAHERVLYEKLTLKYRDGKVDSQELLFPLEIELKKSEAELLKRKLKEFEALGFFLDEFGDTTFTLRSSPSLLAGKDHRSIVLDLVSRIESFDDVARFDEIAEQGINIMACRGAVMAGDKLDSKEIEALVTSLKACRMPYTCPHGRPITLAIEKEDLLKGFLRK</sequence>
<proteinExistence type="inferred from homology"/>
<dbReference type="EMBL" id="UOGE01000037">
    <property type="protein sequence ID" value="VAX19006.1"/>
    <property type="molecule type" value="Genomic_DNA"/>
</dbReference>
<feature type="domain" description="DNA mismatch repair protein S5" evidence="5">
    <location>
        <begin position="222"/>
        <end position="340"/>
    </location>
</feature>
<dbReference type="GO" id="GO:0140664">
    <property type="term" value="F:ATP-dependent DNA damage sensor activity"/>
    <property type="evidence" value="ECO:0007669"/>
    <property type="project" value="InterPro"/>
</dbReference>
<name>A0A3B1BL35_9ZZZZ</name>
<keyword evidence="2" id="KW-0227">DNA damage</keyword>
<dbReference type="Gene3D" id="3.30.1370.100">
    <property type="entry name" value="MutL, C-terminal domain, regulatory subdomain"/>
    <property type="match status" value="1"/>
</dbReference>
<dbReference type="Pfam" id="PF13589">
    <property type="entry name" value="HATPase_c_3"/>
    <property type="match status" value="1"/>
</dbReference>
<dbReference type="InterPro" id="IPR037198">
    <property type="entry name" value="MutL_C_sf"/>
</dbReference>
<evidence type="ECO:0000259" key="4">
    <source>
        <dbReference type="SMART" id="SM00853"/>
    </source>
</evidence>
<evidence type="ECO:0000313" key="6">
    <source>
        <dbReference type="EMBL" id="VAX19006.1"/>
    </source>
</evidence>
<evidence type="ECO:0000256" key="1">
    <source>
        <dbReference type="ARBA" id="ARBA00006082"/>
    </source>
</evidence>
<evidence type="ECO:0000256" key="3">
    <source>
        <dbReference type="ARBA" id="ARBA00023204"/>
    </source>
</evidence>
<evidence type="ECO:0000256" key="2">
    <source>
        <dbReference type="ARBA" id="ARBA00022763"/>
    </source>
</evidence>
<dbReference type="AlphaFoldDB" id="A0A3B1BL35"/>
<dbReference type="InterPro" id="IPR036890">
    <property type="entry name" value="HATPase_C_sf"/>
</dbReference>
<dbReference type="InterPro" id="IPR014721">
    <property type="entry name" value="Ribsml_uS5_D2-typ_fold_subgr"/>
</dbReference>
<dbReference type="SMART" id="SM00853">
    <property type="entry name" value="MutL_C"/>
    <property type="match status" value="1"/>
</dbReference>
<dbReference type="InterPro" id="IPR020667">
    <property type="entry name" value="DNA_mismatch_repair_MutL"/>
</dbReference>
<dbReference type="FunFam" id="3.30.565.10:FF:000003">
    <property type="entry name" value="DNA mismatch repair endonuclease MutL"/>
    <property type="match status" value="1"/>
</dbReference>
<dbReference type="GO" id="GO:0016887">
    <property type="term" value="F:ATP hydrolysis activity"/>
    <property type="evidence" value="ECO:0007669"/>
    <property type="project" value="InterPro"/>
</dbReference>
<dbReference type="InterPro" id="IPR014790">
    <property type="entry name" value="MutL_C"/>
</dbReference>
<comment type="similarity">
    <text evidence="1">Belongs to the DNA mismatch repair MutL/HexB family.</text>
</comment>
<dbReference type="NCBIfam" id="TIGR00585">
    <property type="entry name" value="mutl"/>
    <property type="match status" value="1"/>
</dbReference>
<dbReference type="PROSITE" id="PS00058">
    <property type="entry name" value="DNA_MISMATCH_REPAIR_1"/>
    <property type="match status" value="1"/>
</dbReference>
<gene>
    <name evidence="6" type="ORF">MNBD_NITROSPINAE02-1038</name>
</gene>
<dbReference type="Gene3D" id="3.30.1540.20">
    <property type="entry name" value="MutL, C-terminal domain, dimerisation subdomain"/>
    <property type="match status" value="1"/>
</dbReference>
<dbReference type="Gene3D" id="3.30.565.10">
    <property type="entry name" value="Histidine kinase-like ATPase, C-terminal domain"/>
    <property type="match status" value="1"/>
</dbReference>
<keyword evidence="3" id="KW-0234">DNA repair</keyword>
<reference evidence="6" key="1">
    <citation type="submission" date="2018-06" db="EMBL/GenBank/DDBJ databases">
        <authorList>
            <person name="Zhirakovskaya E."/>
        </authorList>
    </citation>
    <scope>NUCLEOTIDE SEQUENCE</scope>
</reference>
<dbReference type="GO" id="GO:0005524">
    <property type="term" value="F:ATP binding"/>
    <property type="evidence" value="ECO:0007669"/>
    <property type="project" value="InterPro"/>
</dbReference>
<dbReference type="InterPro" id="IPR038973">
    <property type="entry name" value="MutL/Mlh/Pms-like"/>
</dbReference>
<dbReference type="CDD" id="cd16926">
    <property type="entry name" value="HATPase_MutL-MLH-PMS-like"/>
    <property type="match status" value="1"/>
</dbReference>
<evidence type="ECO:0000259" key="5">
    <source>
        <dbReference type="SMART" id="SM01340"/>
    </source>
</evidence>
<dbReference type="PANTHER" id="PTHR10073:SF12">
    <property type="entry name" value="DNA MISMATCH REPAIR PROTEIN MLH1"/>
    <property type="match status" value="1"/>
</dbReference>
<protein>
    <submittedName>
        <fullName evidence="6">DNA mismatch repair protein MutL</fullName>
    </submittedName>
</protein>
<dbReference type="Pfam" id="PF01119">
    <property type="entry name" value="DNA_mis_repair"/>
    <property type="match status" value="1"/>
</dbReference>
<dbReference type="SMART" id="SM01340">
    <property type="entry name" value="DNA_mis_repair"/>
    <property type="match status" value="1"/>
</dbReference>
<dbReference type="InterPro" id="IPR042120">
    <property type="entry name" value="MutL_C_dimsub"/>
</dbReference>
<dbReference type="Gene3D" id="3.30.230.10">
    <property type="match status" value="1"/>
</dbReference>
<dbReference type="GO" id="GO:0030983">
    <property type="term" value="F:mismatched DNA binding"/>
    <property type="evidence" value="ECO:0007669"/>
    <property type="project" value="InterPro"/>
</dbReference>
<organism evidence="6">
    <name type="scientific">hydrothermal vent metagenome</name>
    <dbReference type="NCBI Taxonomy" id="652676"/>
    <lineage>
        <taxon>unclassified sequences</taxon>
        <taxon>metagenomes</taxon>
        <taxon>ecological metagenomes</taxon>
    </lineage>
</organism>
<dbReference type="GO" id="GO:0006298">
    <property type="term" value="P:mismatch repair"/>
    <property type="evidence" value="ECO:0007669"/>
    <property type="project" value="InterPro"/>
</dbReference>
<dbReference type="SUPFAM" id="SSF54211">
    <property type="entry name" value="Ribosomal protein S5 domain 2-like"/>
    <property type="match status" value="1"/>
</dbReference>
<dbReference type="SUPFAM" id="SSF118116">
    <property type="entry name" value="DNA mismatch repair protein MutL"/>
    <property type="match status" value="1"/>
</dbReference>
<dbReference type="InterPro" id="IPR013507">
    <property type="entry name" value="DNA_mismatch_S5_2-like"/>
</dbReference>
<dbReference type="Pfam" id="PF08676">
    <property type="entry name" value="MutL_C"/>
    <property type="match status" value="1"/>
</dbReference>
<dbReference type="InterPro" id="IPR002099">
    <property type="entry name" value="MutL/Mlh/PMS"/>
</dbReference>
<dbReference type="GO" id="GO:0032300">
    <property type="term" value="C:mismatch repair complex"/>
    <property type="evidence" value="ECO:0007669"/>
    <property type="project" value="InterPro"/>
</dbReference>
<dbReference type="InterPro" id="IPR020568">
    <property type="entry name" value="Ribosomal_Su5_D2-typ_SF"/>
</dbReference>
<dbReference type="CDD" id="cd00782">
    <property type="entry name" value="MutL_Trans"/>
    <property type="match status" value="1"/>
</dbReference>
<dbReference type="SUPFAM" id="SSF55874">
    <property type="entry name" value="ATPase domain of HSP90 chaperone/DNA topoisomerase II/histidine kinase"/>
    <property type="match status" value="1"/>
</dbReference>
<dbReference type="InterPro" id="IPR014762">
    <property type="entry name" value="DNA_mismatch_repair_CS"/>
</dbReference>
<dbReference type="InterPro" id="IPR042121">
    <property type="entry name" value="MutL_C_regsub"/>
</dbReference>
<feature type="domain" description="MutL C-terminal dimerisation" evidence="4">
    <location>
        <begin position="434"/>
        <end position="577"/>
    </location>
</feature>
<dbReference type="PANTHER" id="PTHR10073">
    <property type="entry name" value="DNA MISMATCH REPAIR PROTEIN MLH, PMS, MUTL"/>
    <property type="match status" value="1"/>
</dbReference>
<dbReference type="HAMAP" id="MF_00149">
    <property type="entry name" value="DNA_mis_repair"/>
    <property type="match status" value="1"/>
</dbReference>